<dbReference type="OrthoDB" id="195706at2759"/>
<dbReference type="EMBL" id="BRXZ01007692">
    <property type="protein sequence ID" value="GMI32131.1"/>
    <property type="molecule type" value="Genomic_DNA"/>
</dbReference>
<protein>
    <submittedName>
        <fullName evidence="3">Uncharacterized protein</fullName>
    </submittedName>
</protein>
<evidence type="ECO:0000313" key="4">
    <source>
        <dbReference type="Proteomes" id="UP001165082"/>
    </source>
</evidence>
<feature type="transmembrane region" description="Helical" evidence="2">
    <location>
        <begin position="146"/>
        <end position="165"/>
    </location>
</feature>
<feature type="transmembrane region" description="Helical" evidence="2">
    <location>
        <begin position="20"/>
        <end position="43"/>
    </location>
</feature>
<comment type="caution">
    <text evidence="3">The sequence shown here is derived from an EMBL/GenBank/DDBJ whole genome shotgun (WGS) entry which is preliminary data.</text>
</comment>
<feature type="compositionally biased region" description="Acidic residues" evidence="1">
    <location>
        <begin position="222"/>
        <end position="232"/>
    </location>
</feature>
<evidence type="ECO:0000313" key="3">
    <source>
        <dbReference type="EMBL" id="GMI32131.1"/>
    </source>
</evidence>
<dbReference type="Proteomes" id="UP001165082">
    <property type="component" value="Unassembled WGS sequence"/>
</dbReference>
<accession>A0A9W7G3K9</accession>
<evidence type="ECO:0000256" key="1">
    <source>
        <dbReference type="SAM" id="MobiDB-lite"/>
    </source>
</evidence>
<keyword evidence="4" id="KW-1185">Reference proteome</keyword>
<evidence type="ECO:0000256" key="2">
    <source>
        <dbReference type="SAM" id="Phobius"/>
    </source>
</evidence>
<keyword evidence="2" id="KW-1133">Transmembrane helix</keyword>
<name>A0A9W7G3K9_9STRA</name>
<reference evidence="3" key="1">
    <citation type="submission" date="2022-07" db="EMBL/GenBank/DDBJ databases">
        <title>Genome analysis of Parmales, a sister group of diatoms, reveals the evolutionary specialization of diatoms from phago-mixotrophs to photoautotrophs.</title>
        <authorList>
            <person name="Ban H."/>
            <person name="Sato S."/>
            <person name="Yoshikawa S."/>
            <person name="Kazumasa Y."/>
            <person name="Nakamura Y."/>
            <person name="Ichinomiya M."/>
            <person name="Saitoh K."/>
            <person name="Sato N."/>
            <person name="Blanc-Mathieu R."/>
            <person name="Endo H."/>
            <person name="Kuwata A."/>
            <person name="Ogata H."/>
        </authorList>
    </citation>
    <scope>NUCLEOTIDE SEQUENCE</scope>
</reference>
<sequence>MAILFSNVGLPHFDKWRRRYMSLAFVITLSAFLMVSVACLAIFNNKNIIPFTHWASGMSYEGPFPPRGYDFFAVFIGLRGYVLVDCVAKTEPDGHVSGLLNNDFDCNNTVYSFNDELHSSWSGECRPACAASVVDQMFWWRGVGYWIFWGFVFSGGVIRAALHWLTPCPGCGVGFWKFELPVLREGHPLYWRVIELKKLAGGAISMVRKTTTHRSNGSKGTDDDDDVPNNKL</sequence>
<keyword evidence="2" id="KW-0472">Membrane</keyword>
<proteinExistence type="predicted"/>
<dbReference type="AlphaFoldDB" id="A0A9W7G3K9"/>
<feature type="region of interest" description="Disordered" evidence="1">
    <location>
        <begin position="210"/>
        <end position="232"/>
    </location>
</feature>
<organism evidence="3 4">
    <name type="scientific">Triparma retinervis</name>
    <dbReference type="NCBI Taxonomy" id="2557542"/>
    <lineage>
        <taxon>Eukaryota</taxon>
        <taxon>Sar</taxon>
        <taxon>Stramenopiles</taxon>
        <taxon>Ochrophyta</taxon>
        <taxon>Bolidophyceae</taxon>
        <taxon>Parmales</taxon>
        <taxon>Triparmaceae</taxon>
        <taxon>Triparma</taxon>
    </lineage>
</organism>
<keyword evidence="2" id="KW-0812">Transmembrane</keyword>
<gene>
    <name evidence="3" type="ORF">TrRE_jg4110</name>
</gene>